<proteinExistence type="inferred from homology"/>
<accession>A0A9Q4B292</accession>
<evidence type="ECO:0000256" key="1">
    <source>
        <dbReference type="ARBA" id="ARBA00004141"/>
    </source>
</evidence>
<comment type="similarity">
    <text evidence="2">Belongs to the DsbD family.</text>
</comment>
<feature type="transmembrane region" description="Helical" evidence="6">
    <location>
        <begin position="141"/>
        <end position="164"/>
    </location>
</feature>
<evidence type="ECO:0000313" key="8">
    <source>
        <dbReference type="EMBL" id="MCR6097004.1"/>
    </source>
</evidence>
<feature type="transmembrane region" description="Helical" evidence="6">
    <location>
        <begin position="100"/>
        <end position="121"/>
    </location>
</feature>
<dbReference type="AlphaFoldDB" id="A0A9Q4B292"/>
<evidence type="ECO:0000256" key="6">
    <source>
        <dbReference type="SAM" id="Phobius"/>
    </source>
</evidence>
<evidence type="ECO:0000256" key="2">
    <source>
        <dbReference type="ARBA" id="ARBA00006143"/>
    </source>
</evidence>
<organism evidence="8 9">
    <name type="scientific">Salipaludibacillus agaradhaerens</name>
    <name type="common">Bacillus agaradhaerens</name>
    <dbReference type="NCBI Taxonomy" id="76935"/>
    <lineage>
        <taxon>Bacteria</taxon>
        <taxon>Bacillati</taxon>
        <taxon>Bacillota</taxon>
        <taxon>Bacilli</taxon>
        <taxon>Bacillales</taxon>
        <taxon>Bacillaceae</taxon>
    </lineage>
</organism>
<keyword evidence="4 6" id="KW-1133">Transmembrane helix</keyword>
<evidence type="ECO:0000259" key="7">
    <source>
        <dbReference type="Pfam" id="PF02683"/>
    </source>
</evidence>
<feature type="transmembrane region" description="Helical" evidence="6">
    <location>
        <begin position="218"/>
        <end position="240"/>
    </location>
</feature>
<dbReference type="Proteomes" id="UP001057753">
    <property type="component" value="Unassembled WGS sequence"/>
</dbReference>
<dbReference type="InterPro" id="IPR003834">
    <property type="entry name" value="Cyt_c_assmbl_TM_dom"/>
</dbReference>
<keyword evidence="3 6" id="KW-0812">Transmembrane</keyword>
<reference evidence="8" key="1">
    <citation type="submission" date="2020-06" db="EMBL/GenBank/DDBJ databases">
        <title>Insight into the genomes of haloalkaliphilic bacilli from Kenyan soda lakes.</title>
        <authorList>
            <person name="Mwirichia R."/>
            <person name="Villamizar G.C."/>
            <person name="Poehlein A."/>
            <person name="Mugweru J."/>
            <person name="Kipnyargis A."/>
            <person name="Kiplimo D."/>
            <person name="Orwa P."/>
            <person name="Daniel R."/>
        </authorList>
    </citation>
    <scope>NUCLEOTIDE SEQUENCE</scope>
    <source>
        <strain evidence="8">B1096_S55</strain>
    </source>
</reference>
<sequence>MSVLSIFIINEVTFLSIWIALFAGVVSFLSPCVFPLVPAYIAQLTGGSINQHEIVADRKLILSRSIGFIIGFTSIFLVLGATSSLFGQLFLQNQVLLQQLGGIIIVLFGLQLTGVFSFNFLMSEKKFMKPSKSASFGRSILFGLVFAAGWSPCIGLVLGSIIALASQSTHTLGGMLLLLFYSIGIGLPFLLVALIYSKSINKIRNINRYLPFIQKTSGVIMILLGIMLFSGLFSRIAAYLSQYIPFSI</sequence>
<feature type="transmembrane region" description="Helical" evidence="6">
    <location>
        <begin position="176"/>
        <end position="197"/>
    </location>
</feature>
<comment type="subcellular location">
    <subcellularLocation>
        <location evidence="1">Membrane</location>
        <topology evidence="1">Multi-pass membrane protein</topology>
    </subcellularLocation>
</comment>
<gene>
    <name evidence="8" type="ORF">HXA33_10585</name>
</gene>
<feature type="transmembrane region" description="Helical" evidence="6">
    <location>
        <begin position="12"/>
        <end position="41"/>
    </location>
</feature>
<feature type="domain" description="Cytochrome C biogenesis protein transmembrane" evidence="7">
    <location>
        <begin position="17"/>
        <end position="230"/>
    </location>
</feature>
<evidence type="ECO:0000313" key="9">
    <source>
        <dbReference type="Proteomes" id="UP001057753"/>
    </source>
</evidence>
<dbReference type="GO" id="GO:0016020">
    <property type="term" value="C:membrane"/>
    <property type="evidence" value="ECO:0007669"/>
    <property type="project" value="UniProtKB-SubCell"/>
</dbReference>
<dbReference type="Pfam" id="PF02683">
    <property type="entry name" value="DsbD_TM"/>
    <property type="match status" value="1"/>
</dbReference>
<dbReference type="RefSeq" id="WP_257821467.1">
    <property type="nucleotide sequence ID" value="NZ_JABXYM010000001.1"/>
</dbReference>
<keyword evidence="9" id="KW-1185">Reference proteome</keyword>
<dbReference type="PANTHER" id="PTHR31272:SF4">
    <property type="entry name" value="CYTOCHROME C-TYPE BIOGENESIS PROTEIN HI_1454-RELATED"/>
    <property type="match status" value="1"/>
</dbReference>
<evidence type="ECO:0000256" key="3">
    <source>
        <dbReference type="ARBA" id="ARBA00022692"/>
    </source>
</evidence>
<evidence type="ECO:0000256" key="5">
    <source>
        <dbReference type="ARBA" id="ARBA00023136"/>
    </source>
</evidence>
<feature type="transmembrane region" description="Helical" evidence="6">
    <location>
        <begin position="61"/>
        <end position="80"/>
    </location>
</feature>
<name>A0A9Q4B292_SALAG</name>
<dbReference type="GO" id="GO:0017004">
    <property type="term" value="P:cytochrome complex assembly"/>
    <property type="evidence" value="ECO:0007669"/>
    <property type="project" value="InterPro"/>
</dbReference>
<dbReference type="PANTHER" id="PTHR31272">
    <property type="entry name" value="CYTOCHROME C-TYPE BIOGENESIS PROTEIN HI_1454-RELATED"/>
    <property type="match status" value="1"/>
</dbReference>
<dbReference type="InterPro" id="IPR051790">
    <property type="entry name" value="Cytochrome_c-biogenesis_DsbD"/>
</dbReference>
<protein>
    <submittedName>
        <fullName evidence="8">Cytochrome c biogenesis protein CcdA</fullName>
    </submittedName>
</protein>
<dbReference type="EMBL" id="JABXYM010000001">
    <property type="protein sequence ID" value="MCR6097004.1"/>
    <property type="molecule type" value="Genomic_DNA"/>
</dbReference>
<keyword evidence="5 6" id="KW-0472">Membrane</keyword>
<evidence type="ECO:0000256" key="4">
    <source>
        <dbReference type="ARBA" id="ARBA00022989"/>
    </source>
</evidence>
<comment type="caution">
    <text evidence="8">The sequence shown here is derived from an EMBL/GenBank/DDBJ whole genome shotgun (WGS) entry which is preliminary data.</text>
</comment>